<evidence type="ECO:0000313" key="6">
    <source>
        <dbReference type="Proteomes" id="UP000246303"/>
    </source>
</evidence>
<dbReference type="PANTHER" id="PTHR48078:SF6">
    <property type="entry name" value="L-THREONINE DEHYDRATASE CATABOLIC TDCB"/>
    <property type="match status" value="1"/>
</dbReference>
<dbReference type="SUPFAM" id="SSF53686">
    <property type="entry name" value="Tryptophan synthase beta subunit-like PLP-dependent enzymes"/>
    <property type="match status" value="1"/>
</dbReference>
<evidence type="ECO:0000256" key="1">
    <source>
        <dbReference type="ARBA" id="ARBA00001933"/>
    </source>
</evidence>
<dbReference type="EMBL" id="QHLZ01000008">
    <property type="protein sequence ID" value="PXA64794.1"/>
    <property type="molecule type" value="Genomic_DNA"/>
</dbReference>
<gene>
    <name evidence="5" type="ORF">CVS29_13345</name>
</gene>
<keyword evidence="2" id="KW-0663">Pyridoxal phosphate</keyword>
<comment type="caution">
    <text evidence="5">The sequence shown here is derived from an EMBL/GenBank/DDBJ whole genome shotgun (WGS) entry which is preliminary data.</text>
</comment>
<dbReference type="Gene3D" id="3.40.50.1100">
    <property type="match status" value="3"/>
</dbReference>
<dbReference type="GO" id="GO:0004794">
    <property type="term" value="F:threonine deaminase activity"/>
    <property type="evidence" value="ECO:0007669"/>
    <property type="project" value="TreeGrafter"/>
</dbReference>
<evidence type="ECO:0000313" key="5">
    <source>
        <dbReference type="EMBL" id="PXA64794.1"/>
    </source>
</evidence>
<dbReference type="GO" id="GO:0006565">
    <property type="term" value="P:L-serine catabolic process"/>
    <property type="evidence" value="ECO:0007669"/>
    <property type="project" value="TreeGrafter"/>
</dbReference>
<evidence type="ECO:0000256" key="3">
    <source>
        <dbReference type="ARBA" id="ARBA00023239"/>
    </source>
</evidence>
<comment type="cofactor">
    <cofactor evidence="1">
        <name>pyridoxal 5'-phosphate</name>
        <dbReference type="ChEBI" id="CHEBI:597326"/>
    </cofactor>
</comment>
<dbReference type="InterPro" id="IPR036052">
    <property type="entry name" value="TrpB-like_PALP_sf"/>
</dbReference>
<dbReference type="InterPro" id="IPR001926">
    <property type="entry name" value="TrpB-like_PALP"/>
</dbReference>
<protein>
    <recommendedName>
        <fullName evidence="4">Tryptophan synthase beta chain-like PALP domain-containing protein</fullName>
    </recommendedName>
</protein>
<reference evidence="5 6" key="1">
    <citation type="submission" date="2018-05" db="EMBL/GenBank/DDBJ databases">
        <title>Genetic diversity of glacier-inhabiting Cryobacterium bacteria in China and description of Cryobacterium mengkeensis sp. nov. and Arthrobacter glacialis sp. nov.</title>
        <authorList>
            <person name="Liu Q."/>
            <person name="Xin Y.-H."/>
        </authorList>
    </citation>
    <scope>NUCLEOTIDE SEQUENCE [LARGE SCALE GENOMIC DNA]</scope>
    <source>
        <strain evidence="5 6">GP3</strain>
    </source>
</reference>
<keyword evidence="3" id="KW-0456">Lyase</keyword>
<evidence type="ECO:0000259" key="4">
    <source>
        <dbReference type="Pfam" id="PF00291"/>
    </source>
</evidence>
<proteinExistence type="predicted"/>
<organism evidence="5 6">
    <name type="scientific">Arthrobacter psychrochitiniphilus</name>
    <dbReference type="NCBI Taxonomy" id="291045"/>
    <lineage>
        <taxon>Bacteria</taxon>
        <taxon>Bacillati</taxon>
        <taxon>Actinomycetota</taxon>
        <taxon>Actinomycetes</taxon>
        <taxon>Micrococcales</taxon>
        <taxon>Micrococcaceae</taxon>
        <taxon>Arthrobacter</taxon>
    </lineage>
</organism>
<feature type="domain" description="Tryptophan synthase beta chain-like PALP" evidence="4">
    <location>
        <begin position="35"/>
        <end position="138"/>
    </location>
</feature>
<dbReference type="RefSeq" id="WP_110106822.1">
    <property type="nucleotide sequence ID" value="NZ_JACBZZ010000001.1"/>
</dbReference>
<dbReference type="Proteomes" id="UP000246303">
    <property type="component" value="Unassembled WGS sequence"/>
</dbReference>
<dbReference type="GO" id="GO:0006567">
    <property type="term" value="P:L-threonine catabolic process"/>
    <property type="evidence" value="ECO:0007669"/>
    <property type="project" value="TreeGrafter"/>
</dbReference>
<dbReference type="Pfam" id="PF00291">
    <property type="entry name" value="PALP"/>
    <property type="match status" value="1"/>
</dbReference>
<accession>A0A2V3DRL8</accession>
<sequence>MRTSLAGHPRLRLHAGPTRRHALTGPNLWWSPTWGGNAGLANASAAAALGVPSTVFVPLTAPAVKVAALGKVGAAVVQEGTEYVDTYQRAMDFVAASGALYCHAYDQPEIAAGAGTIGLELEEQLDGVDTVLVAVRTGVKSVLVSNEQIAAARIFLWEDYRIVLENGAAAAYAALQTGAYVPRSDERVAVILCGANTDPAGL</sequence>
<dbReference type="GO" id="GO:0003941">
    <property type="term" value="F:L-serine ammonia-lyase activity"/>
    <property type="evidence" value="ECO:0007669"/>
    <property type="project" value="TreeGrafter"/>
</dbReference>
<dbReference type="InterPro" id="IPR050147">
    <property type="entry name" value="Ser/Thr_Dehydratase"/>
</dbReference>
<dbReference type="AlphaFoldDB" id="A0A2V3DRL8"/>
<dbReference type="GO" id="GO:0009097">
    <property type="term" value="P:isoleucine biosynthetic process"/>
    <property type="evidence" value="ECO:0007669"/>
    <property type="project" value="TreeGrafter"/>
</dbReference>
<keyword evidence="6" id="KW-1185">Reference proteome</keyword>
<dbReference type="PANTHER" id="PTHR48078">
    <property type="entry name" value="THREONINE DEHYDRATASE, MITOCHONDRIAL-RELATED"/>
    <property type="match status" value="1"/>
</dbReference>
<name>A0A2V3DRL8_9MICC</name>
<evidence type="ECO:0000256" key="2">
    <source>
        <dbReference type="ARBA" id="ARBA00022898"/>
    </source>
</evidence>
<dbReference type="OrthoDB" id="9811476at2"/>